<dbReference type="EMBL" id="RXPE01000004">
    <property type="protein sequence ID" value="RTR29416.1"/>
    <property type="molecule type" value="Genomic_DNA"/>
</dbReference>
<dbReference type="Proteomes" id="UP000277766">
    <property type="component" value="Unassembled WGS sequence"/>
</dbReference>
<evidence type="ECO:0000313" key="3">
    <source>
        <dbReference type="Proteomes" id="UP000277766"/>
    </source>
</evidence>
<feature type="region of interest" description="Disordered" evidence="1">
    <location>
        <begin position="1"/>
        <end position="87"/>
    </location>
</feature>
<gene>
    <name evidence="2" type="ORF">EJ104_03225</name>
</gene>
<feature type="compositionally biased region" description="Polar residues" evidence="1">
    <location>
        <begin position="1"/>
        <end position="32"/>
    </location>
</feature>
<dbReference type="AlphaFoldDB" id="A0A3S0IB32"/>
<comment type="caution">
    <text evidence="2">The sequence shown here is derived from an EMBL/GenBank/DDBJ whole genome shotgun (WGS) entry which is preliminary data.</text>
</comment>
<name>A0A3S0IB32_9DEIO</name>
<evidence type="ECO:0000256" key="1">
    <source>
        <dbReference type="SAM" id="MobiDB-lite"/>
    </source>
</evidence>
<protein>
    <submittedName>
        <fullName evidence="2">M-like protein</fullName>
    </submittedName>
</protein>
<keyword evidence="3" id="KW-1185">Reference proteome</keyword>
<organism evidence="2 3">
    <name type="scientific">Deinococcus radiophilus</name>
    <dbReference type="NCBI Taxonomy" id="32062"/>
    <lineage>
        <taxon>Bacteria</taxon>
        <taxon>Thermotogati</taxon>
        <taxon>Deinococcota</taxon>
        <taxon>Deinococci</taxon>
        <taxon>Deinococcales</taxon>
        <taxon>Deinococcaceae</taxon>
        <taxon>Deinococcus</taxon>
    </lineage>
</organism>
<dbReference type="RefSeq" id="WP_126351327.1">
    <property type="nucleotide sequence ID" value="NZ_CP086380.1"/>
</dbReference>
<proteinExistence type="predicted"/>
<evidence type="ECO:0000313" key="2">
    <source>
        <dbReference type="EMBL" id="RTR29416.1"/>
    </source>
</evidence>
<reference evidence="2 3" key="1">
    <citation type="submission" date="2018-12" db="EMBL/GenBank/DDBJ databases">
        <title>Deinococcus radiophilus ATCC 27603 genome sequencing and assembly.</title>
        <authorList>
            <person name="Maclea K.S."/>
            <person name="Maynard C.R."/>
        </authorList>
    </citation>
    <scope>NUCLEOTIDE SEQUENCE [LARGE SCALE GENOMIC DNA]</scope>
    <source>
        <strain evidence="2 3">ATCC 27603</strain>
    </source>
</reference>
<sequence>MTDHNNQGDQQESQEISNVDLQFQHTRAAQQGKNDDLNAEVVAESSEPGQYEQQGLDRHDVGVEQTMDASDPPSTNMGDDENRYGEK</sequence>
<accession>A0A3S0IB32</accession>
<dbReference type="OrthoDB" id="71522at2"/>